<evidence type="ECO:0000256" key="7">
    <source>
        <dbReference type="ARBA" id="ARBA00044229"/>
    </source>
</evidence>
<protein>
    <recommendedName>
        <fullName evidence="6">Translation initiation factor eIF2B subunit gamma</fullName>
    </recommendedName>
    <alternativeName>
        <fullName evidence="7">eIF2B GDP-GTP exchange factor subunit gamma</fullName>
    </alternativeName>
</protein>
<feature type="compositionally biased region" description="Acidic residues" evidence="9">
    <location>
        <begin position="499"/>
        <end position="509"/>
    </location>
</feature>
<organism evidence="11 12">
    <name type="scientific">Psilocybe cf. subviscida</name>
    <dbReference type="NCBI Taxonomy" id="2480587"/>
    <lineage>
        <taxon>Eukaryota</taxon>
        <taxon>Fungi</taxon>
        <taxon>Dikarya</taxon>
        <taxon>Basidiomycota</taxon>
        <taxon>Agaricomycotina</taxon>
        <taxon>Agaricomycetes</taxon>
        <taxon>Agaricomycetidae</taxon>
        <taxon>Agaricales</taxon>
        <taxon>Agaricineae</taxon>
        <taxon>Strophariaceae</taxon>
        <taxon>Psilocybe</taxon>
    </lineage>
</organism>
<evidence type="ECO:0000256" key="1">
    <source>
        <dbReference type="ARBA" id="ARBA00004514"/>
    </source>
</evidence>
<evidence type="ECO:0000313" key="11">
    <source>
        <dbReference type="EMBL" id="KAF5322200.1"/>
    </source>
</evidence>
<comment type="caution">
    <text evidence="11">The sequence shown here is derived from an EMBL/GenBank/DDBJ whole genome shotgun (WGS) entry which is preliminary data.</text>
</comment>
<comment type="subunit">
    <text evidence="8">Component of the translation initiation factor 2B (eIF2B) complex which is a heterodecamer of two sets of five different subunits: alpha, beta, gamma, delta and epsilon. Subunits alpha, beta and delta comprise a regulatory subcomplex and subunits epsilon and gamma comprise a catalytic subcomplex. Within the complex, the hexameric regulatory complex resides at the center, with the two heterodimeric catalytic subcomplexes bound on opposite sides.</text>
</comment>
<reference evidence="11 12" key="1">
    <citation type="journal article" date="2020" name="ISME J.">
        <title>Uncovering the hidden diversity of litter-decomposition mechanisms in mushroom-forming fungi.</title>
        <authorList>
            <person name="Floudas D."/>
            <person name="Bentzer J."/>
            <person name="Ahren D."/>
            <person name="Johansson T."/>
            <person name="Persson P."/>
            <person name="Tunlid A."/>
        </authorList>
    </citation>
    <scope>NUCLEOTIDE SEQUENCE [LARGE SCALE GENOMIC DNA]</scope>
    <source>
        <strain evidence="11 12">CBS 101986</strain>
    </source>
</reference>
<evidence type="ECO:0000256" key="9">
    <source>
        <dbReference type="SAM" id="MobiDB-lite"/>
    </source>
</evidence>
<keyword evidence="4" id="KW-0396">Initiation factor</keyword>
<evidence type="ECO:0000256" key="8">
    <source>
        <dbReference type="ARBA" id="ARBA00046432"/>
    </source>
</evidence>
<proteinExistence type="inferred from homology"/>
<comment type="similarity">
    <text evidence="2">Belongs to the eIF-2B gamma/epsilon subunits family.</text>
</comment>
<feature type="region of interest" description="Disordered" evidence="9">
    <location>
        <begin position="488"/>
        <end position="509"/>
    </location>
</feature>
<comment type="subcellular location">
    <subcellularLocation>
        <location evidence="1">Cytoplasm</location>
        <location evidence="1">Cytosol</location>
    </subcellularLocation>
</comment>
<evidence type="ECO:0000256" key="6">
    <source>
        <dbReference type="ARBA" id="ARBA00044196"/>
    </source>
</evidence>
<dbReference type="Gene3D" id="3.90.550.10">
    <property type="entry name" value="Spore Coat Polysaccharide Biosynthesis Protein SpsA, Chain A"/>
    <property type="match status" value="1"/>
</dbReference>
<dbReference type="AlphaFoldDB" id="A0A8H5BFB1"/>
<feature type="domain" description="EIF2B subunit epsilon/gamma LbH" evidence="10">
    <location>
        <begin position="388"/>
        <end position="473"/>
    </location>
</feature>
<dbReference type="GO" id="GO:0005085">
    <property type="term" value="F:guanyl-nucleotide exchange factor activity"/>
    <property type="evidence" value="ECO:0007669"/>
    <property type="project" value="TreeGrafter"/>
</dbReference>
<sequence>MMDLNYVKTEPVTREFLAVLFAGFGNDLNPLTSDHGEDPCPKALLPVANKPLLEYTLEWLEQSGIRGYSVRLCPQPLAKQSIDVLLICPSRHRSLIHHHIHSDVSSAALKIDLQTYDDVLDSHIGTCDLLRQFSSRIKEEFVVVPCDFIPSPSLRLSDLLNKFRIDAVSEGSLATTCWFASQPPEKGTFVEEWGIAPTSRPIVWEPSTGTLLHIDTADDVEDNSEEMELRMSMLSRYPRTRLSSSLEDSHVYVCRRAVLDLLQEKTHFVSLREEFFPWLCKLQYSRSRRIKHAKSLQGIYEATSKSLSLQHSSLLDKNPLEEDDDDDAASQTDETGFHTSLRVGVIVYKKAEEPVTRINTLHKFQEVNRRMLASMTYALPVDQKDRSLIDQRAQISADSAVGESTQISERTTIKRSVIGRHCVIGKMVKITGCVLLDHCIVEDNAKLEGCILGKNTQVGQKAELTRCVTQAGYEVAAGEVAKAEKLEVSDWMAGHDESDSSDDAGSDSD</sequence>
<dbReference type="PANTHER" id="PTHR45989:SF1">
    <property type="entry name" value="TRANSLATION INITIATION FACTOR EIF-2B SUBUNIT GAMMA"/>
    <property type="match status" value="1"/>
</dbReference>
<name>A0A8H5BFB1_9AGAR</name>
<evidence type="ECO:0000313" key="12">
    <source>
        <dbReference type="Proteomes" id="UP000567179"/>
    </source>
</evidence>
<dbReference type="InterPro" id="IPR029044">
    <property type="entry name" value="Nucleotide-diphossugar_trans"/>
</dbReference>
<keyword evidence="3" id="KW-0963">Cytoplasm</keyword>
<dbReference type="GO" id="GO:0005851">
    <property type="term" value="C:eukaryotic translation initiation factor 2B complex"/>
    <property type="evidence" value="ECO:0007669"/>
    <property type="project" value="TreeGrafter"/>
</dbReference>
<dbReference type="PANTHER" id="PTHR45989">
    <property type="entry name" value="TRANSLATION INITIATION FACTOR EIF-2B SUBUNIT GAMMA"/>
    <property type="match status" value="1"/>
</dbReference>
<dbReference type="SUPFAM" id="SSF53448">
    <property type="entry name" value="Nucleotide-diphospho-sugar transferases"/>
    <property type="match status" value="1"/>
</dbReference>
<dbReference type="EMBL" id="JAACJJ010000028">
    <property type="protein sequence ID" value="KAF5322200.1"/>
    <property type="molecule type" value="Genomic_DNA"/>
</dbReference>
<evidence type="ECO:0000256" key="5">
    <source>
        <dbReference type="ARBA" id="ARBA00022917"/>
    </source>
</evidence>
<evidence type="ECO:0000256" key="3">
    <source>
        <dbReference type="ARBA" id="ARBA00022490"/>
    </source>
</evidence>
<dbReference type="GO" id="GO:0002183">
    <property type="term" value="P:cytoplasmic translational initiation"/>
    <property type="evidence" value="ECO:0007669"/>
    <property type="project" value="TreeGrafter"/>
</dbReference>
<gene>
    <name evidence="11" type="ORF">D9619_001845</name>
</gene>
<dbReference type="Pfam" id="PF25084">
    <property type="entry name" value="LbH_EIF2B"/>
    <property type="match status" value="1"/>
</dbReference>
<dbReference type="GO" id="GO:0003743">
    <property type="term" value="F:translation initiation factor activity"/>
    <property type="evidence" value="ECO:0007669"/>
    <property type="project" value="UniProtKB-KW"/>
</dbReference>
<dbReference type="CDD" id="cd04652">
    <property type="entry name" value="LbH_eIF2B_gamma_C"/>
    <property type="match status" value="1"/>
</dbReference>
<evidence type="ECO:0000256" key="2">
    <source>
        <dbReference type="ARBA" id="ARBA00007878"/>
    </source>
</evidence>
<dbReference type="InterPro" id="IPR051960">
    <property type="entry name" value="eIF2B_gamma"/>
</dbReference>
<keyword evidence="12" id="KW-1185">Reference proteome</keyword>
<dbReference type="OrthoDB" id="1733332at2759"/>
<dbReference type="InterPro" id="IPR056764">
    <property type="entry name" value="LbH_EIF2B3/5"/>
</dbReference>
<keyword evidence="5" id="KW-0648">Protein biosynthesis</keyword>
<dbReference type="GO" id="GO:0005829">
    <property type="term" value="C:cytosol"/>
    <property type="evidence" value="ECO:0007669"/>
    <property type="project" value="UniProtKB-SubCell"/>
</dbReference>
<dbReference type="Proteomes" id="UP000567179">
    <property type="component" value="Unassembled WGS sequence"/>
</dbReference>
<dbReference type="Gene3D" id="2.160.10.10">
    <property type="entry name" value="Hexapeptide repeat proteins"/>
    <property type="match status" value="1"/>
</dbReference>
<evidence type="ECO:0000259" key="10">
    <source>
        <dbReference type="Pfam" id="PF25084"/>
    </source>
</evidence>
<accession>A0A8H5BFB1</accession>
<evidence type="ECO:0000256" key="4">
    <source>
        <dbReference type="ARBA" id="ARBA00022540"/>
    </source>
</evidence>
<feature type="compositionally biased region" description="Basic and acidic residues" evidence="9">
    <location>
        <begin position="488"/>
        <end position="498"/>
    </location>
</feature>